<keyword evidence="4" id="KW-0539">Nucleus</keyword>
<dbReference type="EMBL" id="KN847544">
    <property type="protein sequence ID" value="KIW03553.1"/>
    <property type="molecule type" value="Genomic_DNA"/>
</dbReference>
<dbReference type="PANTHER" id="PTHR46910:SF3">
    <property type="entry name" value="HALOTOLERANCE PROTEIN 9-RELATED"/>
    <property type="match status" value="1"/>
</dbReference>
<dbReference type="GO" id="GO:0003677">
    <property type="term" value="F:DNA binding"/>
    <property type="evidence" value="ECO:0007669"/>
    <property type="project" value="UniProtKB-KW"/>
</dbReference>
<evidence type="ECO:0000256" key="2">
    <source>
        <dbReference type="ARBA" id="ARBA00022723"/>
    </source>
</evidence>
<keyword evidence="2" id="KW-0479">Metal-binding</keyword>
<sequence length="648" mass="71525">MDRGTGLASPPPSAVPAESGQAALGHSRQDSPTACIQCRHRGVQCDGTRPACHPCSGSGGECVYEPGSEQSRSAAYNAKLTELLAENASLGAILNKVTSIPQEDAKELLRQWRAGAGNAQHAESSHTTIDEAVDKTIPRESQVLWLRRPGCPPFLFPAESTFRIAAQDFLSSTSTLLHLVNPNDVESYLAEFASGIEDTPKHLLAEMAALFAAAAPFCAGLVVKDVRDAVAGTAVNLLHDVFESNPISALKSTCLLAIAFIIKKALIAMNYIDFGLRIGEANQLHTRLKPLGMDSVVWIRSKKIFRTLVFCKSWLSTTLGFLIDTPFSRSESLGTSVLEAQEGDIEDMAQMQITKMSIVKAKIFASFRQPHISPTLIYEYRAAVSQWKEELPYSMQLDNLLQIEDLRYRRILYSTHLVYLCSITLLYRCVLVEHVERSSLSARPDDNLFQASMTIAQEGCFCAIQKIRIVNLQLEEGTMLPKCWLCMFSTYVSCALLLHEAFLKLLCTPYRADVSREMEAVQMGLKILKFCKTHNDIGAHFYRTIATYTAILQGELNGVKQLITQANITEVGPQTQQFFPFQITPPGGTIIHRASRDMIRILSYPLGSTSEVQPHSARVPDVLGTAEEAVLGLHLDWMCGGHRKETKS</sequence>
<name>A0A0D2AA01_9PEZI</name>
<evidence type="ECO:0000256" key="4">
    <source>
        <dbReference type="ARBA" id="ARBA00023242"/>
    </source>
</evidence>
<dbReference type="RefSeq" id="XP_016213422.1">
    <property type="nucleotide sequence ID" value="XM_016358803.1"/>
</dbReference>
<dbReference type="Pfam" id="PF00172">
    <property type="entry name" value="Zn_clus"/>
    <property type="match status" value="1"/>
</dbReference>
<dbReference type="CDD" id="cd00067">
    <property type="entry name" value="GAL4"/>
    <property type="match status" value="1"/>
</dbReference>
<dbReference type="GO" id="GO:0005634">
    <property type="term" value="C:nucleus"/>
    <property type="evidence" value="ECO:0007669"/>
    <property type="project" value="UniProtKB-SubCell"/>
</dbReference>
<dbReference type="SUPFAM" id="SSF57701">
    <property type="entry name" value="Zn2/Cys6 DNA-binding domain"/>
    <property type="match status" value="1"/>
</dbReference>
<dbReference type="AlphaFoldDB" id="A0A0D2AA01"/>
<feature type="region of interest" description="Disordered" evidence="5">
    <location>
        <begin position="1"/>
        <end position="28"/>
    </location>
</feature>
<dbReference type="HOGENOM" id="CLU_422849_0_0_1"/>
<organism evidence="7 8">
    <name type="scientific">Verruconis gallopava</name>
    <dbReference type="NCBI Taxonomy" id="253628"/>
    <lineage>
        <taxon>Eukaryota</taxon>
        <taxon>Fungi</taxon>
        <taxon>Dikarya</taxon>
        <taxon>Ascomycota</taxon>
        <taxon>Pezizomycotina</taxon>
        <taxon>Dothideomycetes</taxon>
        <taxon>Pleosporomycetidae</taxon>
        <taxon>Venturiales</taxon>
        <taxon>Sympoventuriaceae</taxon>
        <taxon>Verruconis</taxon>
    </lineage>
</organism>
<protein>
    <recommendedName>
        <fullName evidence="6">Zn(2)-C6 fungal-type domain-containing protein</fullName>
    </recommendedName>
</protein>
<comment type="subcellular location">
    <subcellularLocation>
        <location evidence="1">Nucleus</location>
    </subcellularLocation>
</comment>
<dbReference type="VEuPathDB" id="FungiDB:PV09_05313"/>
<accession>A0A0D2AA01</accession>
<dbReference type="InterPro" id="IPR036864">
    <property type="entry name" value="Zn2-C6_fun-type_DNA-bd_sf"/>
</dbReference>
<dbReference type="InterPro" id="IPR001138">
    <property type="entry name" value="Zn2Cys6_DnaBD"/>
</dbReference>
<dbReference type="InParanoid" id="A0A0D2AA01"/>
<dbReference type="PROSITE" id="PS50048">
    <property type="entry name" value="ZN2_CY6_FUNGAL_2"/>
    <property type="match status" value="1"/>
</dbReference>
<reference evidence="7 8" key="1">
    <citation type="submission" date="2015-01" db="EMBL/GenBank/DDBJ databases">
        <title>The Genome Sequence of Ochroconis gallopava CBS43764.</title>
        <authorList>
            <consortium name="The Broad Institute Genomics Platform"/>
            <person name="Cuomo C."/>
            <person name="de Hoog S."/>
            <person name="Gorbushina A."/>
            <person name="Stielow B."/>
            <person name="Teixiera M."/>
            <person name="Abouelleil A."/>
            <person name="Chapman S.B."/>
            <person name="Priest M."/>
            <person name="Young S.K."/>
            <person name="Wortman J."/>
            <person name="Nusbaum C."/>
            <person name="Birren B."/>
        </authorList>
    </citation>
    <scope>NUCLEOTIDE SEQUENCE [LARGE SCALE GENOMIC DNA]</scope>
    <source>
        <strain evidence="7 8">CBS 43764</strain>
    </source>
</reference>
<feature type="domain" description="Zn(2)-C6 fungal-type" evidence="6">
    <location>
        <begin position="34"/>
        <end position="64"/>
    </location>
</feature>
<dbReference type="CDD" id="cd12148">
    <property type="entry name" value="fungal_TF_MHR"/>
    <property type="match status" value="1"/>
</dbReference>
<dbReference type="InterPro" id="IPR050987">
    <property type="entry name" value="AtrR-like"/>
</dbReference>
<keyword evidence="3" id="KW-0238">DNA-binding</keyword>
<evidence type="ECO:0000259" key="6">
    <source>
        <dbReference type="PROSITE" id="PS50048"/>
    </source>
</evidence>
<dbReference type="GO" id="GO:0008270">
    <property type="term" value="F:zinc ion binding"/>
    <property type="evidence" value="ECO:0007669"/>
    <property type="project" value="InterPro"/>
</dbReference>
<dbReference type="Proteomes" id="UP000053259">
    <property type="component" value="Unassembled WGS sequence"/>
</dbReference>
<evidence type="ECO:0000256" key="5">
    <source>
        <dbReference type="SAM" id="MobiDB-lite"/>
    </source>
</evidence>
<evidence type="ECO:0000313" key="7">
    <source>
        <dbReference type="EMBL" id="KIW03553.1"/>
    </source>
</evidence>
<evidence type="ECO:0000256" key="3">
    <source>
        <dbReference type="ARBA" id="ARBA00023125"/>
    </source>
</evidence>
<dbReference type="OrthoDB" id="1919336at2759"/>
<keyword evidence="8" id="KW-1185">Reference proteome</keyword>
<dbReference type="SMART" id="SM00066">
    <property type="entry name" value="GAL4"/>
    <property type="match status" value="1"/>
</dbReference>
<dbReference type="GO" id="GO:0000981">
    <property type="term" value="F:DNA-binding transcription factor activity, RNA polymerase II-specific"/>
    <property type="evidence" value="ECO:0007669"/>
    <property type="project" value="InterPro"/>
</dbReference>
<evidence type="ECO:0000256" key="1">
    <source>
        <dbReference type="ARBA" id="ARBA00004123"/>
    </source>
</evidence>
<dbReference type="PANTHER" id="PTHR46910">
    <property type="entry name" value="TRANSCRIPTION FACTOR PDR1"/>
    <property type="match status" value="1"/>
</dbReference>
<evidence type="ECO:0000313" key="8">
    <source>
        <dbReference type="Proteomes" id="UP000053259"/>
    </source>
</evidence>
<proteinExistence type="predicted"/>
<dbReference type="Gene3D" id="4.10.240.10">
    <property type="entry name" value="Zn(2)-C6 fungal-type DNA-binding domain"/>
    <property type="match status" value="1"/>
</dbReference>
<dbReference type="GeneID" id="27313286"/>
<gene>
    <name evidence="7" type="ORF">PV09_05313</name>
</gene>
<dbReference type="STRING" id="253628.A0A0D2AA01"/>